<keyword evidence="3" id="KW-1185">Reference proteome</keyword>
<dbReference type="PATRIC" id="fig|1300341.3.peg.158"/>
<gene>
    <name evidence="2" type="ORF">I595_159</name>
</gene>
<feature type="transmembrane region" description="Helical" evidence="1">
    <location>
        <begin position="361"/>
        <end position="378"/>
    </location>
</feature>
<evidence type="ECO:0000313" key="3">
    <source>
        <dbReference type="Proteomes" id="UP000050280"/>
    </source>
</evidence>
<accession>A0A0P7B3T8</accession>
<dbReference type="STRING" id="1300341.I595_159"/>
<feature type="transmembrane region" description="Helical" evidence="1">
    <location>
        <begin position="184"/>
        <end position="203"/>
    </location>
</feature>
<keyword evidence="1" id="KW-0472">Membrane</keyword>
<feature type="transmembrane region" description="Helical" evidence="1">
    <location>
        <begin position="140"/>
        <end position="157"/>
    </location>
</feature>
<dbReference type="Proteomes" id="UP000050280">
    <property type="component" value="Unassembled WGS sequence"/>
</dbReference>
<protein>
    <recommendedName>
        <fullName evidence="4">Membrane protein YfhO</fullName>
    </recommendedName>
</protein>
<dbReference type="PANTHER" id="PTHR38454">
    <property type="entry name" value="INTEGRAL MEMBRANE PROTEIN-RELATED"/>
    <property type="match status" value="1"/>
</dbReference>
<feature type="transmembrane region" description="Helical" evidence="1">
    <location>
        <begin position="333"/>
        <end position="354"/>
    </location>
</feature>
<feature type="transmembrane region" description="Helical" evidence="1">
    <location>
        <begin position="516"/>
        <end position="534"/>
    </location>
</feature>
<reference evidence="2 3" key="1">
    <citation type="submission" date="2015-09" db="EMBL/GenBank/DDBJ databases">
        <title>Genome sequence of the marine flavobacterium Croceitalea dokdonensis DOKDO 023 that contains proton- and sodium-pumping rhodopsins.</title>
        <authorList>
            <person name="Kwon S.-K."/>
            <person name="Lee H.K."/>
            <person name="Kwak M.-J."/>
            <person name="Kim J.F."/>
        </authorList>
    </citation>
    <scope>NUCLEOTIDE SEQUENCE [LARGE SCALE GENOMIC DNA]</scope>
    <source>
        <strain evidence="2 3">DOKDO 023</strain>
    </source>
</reference>
<evidence type="ECO:0000313" key="2">
    <source>
        <dbReference type="EMBL" id="KPM33256.1"/>
    </source>
</evidence>
<name>A0A0P7B3T8_9FLAO</name>
<feature type="transmembrane region" description="Helical" evidence="1">
    <location>
        <begin position="491"/>
        <end position="509"/>
    </location>
</feature>
<dbReference type="PANTHER" id="PTHR38454:SF1">
    <property type="entry name" value="INTEGRAL MEMBRANE PROTEIN"/>
    <property type="match status" value="1"/>
</dbReference>
<feature type="transmembrane region" description="Helical" evidence="1">
    <location>
        <begin position="162"/>
        <end position="178"/>
    </location>
</feature>
<dbReference type="InterPro" id="IPR018580">
    <property type="entry name" value="Uncharacterised_YfhO"/>
</dbReference>
<feature type="transmembrane region" description="Helical" evidence="1">
    <location>
        <begin position="114"/>
        <end position="134"/>
    </location>
</feature>
<feature type="transmembrane region" description="Helical" evidence="1">
    <location>
        <begin position="775"/>
        <end position="796"/>
    </location>
</feature>
<feature type="transmembrane region" description="Helical" evidence="1">
    <location>
        <begin position="398"/>
        <end position="418"/>
    </location>
</feature>
<evidence type="ECO:0008006" key="4">
    <source>
        <dbReference type="Google" id="ProtNLM"/>
    </source>
</evidence>
<feature type="transmembrane region" description="Helical" evidence="1">
    <location>
        <begin position="438"/>
        <end position="457"/>
    </location>
</feature>
<dbReference type="Pfam" id="PF09586">
    <property type="entry name" value="YfhO"/>
    <property type="match status" value="1"/>
</dbReference>
<evidence type="ECO:0000256" key="1">
    <source>
        <dbReference type="SAM" id="Phobius"/>
    </source>
</evidence>
<comment type="caution">
    <text evidence="2">The sequence shown here is derived from an EMBL/GenBank/DDBJ whole genome shotgun (WGS) entry which is preliminary data.</text>
</comment>
<keyword evidence="1" id="KW-0812">Transmembrane</keyword>
<proteinExistence type="predicted"/>
<feature type="transmembrane region" description="Helical" evidence="1">
    <location>
        <begin position="215"/>
        <end position="235"/>
    </location>
</feature>
<dbReference type="AlphaFoldDB" id="A0A0P7B3T8"/>
<keyword evidence="1" id="KW-1133">Transmembrane helix</keyword>
<sequence>MTHILVLGFFVVAALAYFYPVLQGKALYQSDIAQYKGMAQERNEFKETTGQESYWTNSAFGGMPTYQLGANYPHDYVKKLDRLIRFLPRPADYLFLYFIGFYILMLCMKVEYRLAILGALAFGFSTYLIIILGVGHNAKAHALGYIPMVLGGILLVFRKKYLAGFLLTAIAMALEISANHYQMTYYFMLLVLVLGLVYLVYAIKSQQLKHFLTSVGILVMAVVLGIATNATGLMATKEYADWSTRGKSDLTIDYQGNPKADVVGLDKEYITQYSYGITETFNLFVPRLFGGSNAEDLGKDSNTYEFLLQQGISPSTAMEFAEGLPLYWGDQPIVAGPAYLGAMVFFLFILGVFLVKGKRKWWLLGTAIVALVLSWGKNFDVITNFMIDYFPLYNKFRAVSSIQVLIELCVPILAILGLKAFVSSKKTTPSDKWKALKYTTYITVGLGVALFLIKGTFGFEGPNDGRFAQAYGEQIMAMIERDRMDVYVNDTIRSLVFVILTALALYLYYKGKITKTILSLGLGVLLILDLGGVAKRYVDKDDFVRQRAVDQPYQMTAVDKEILKDQSVFRVFDPQEGLNGARSSYFHKSLGGYHAAKPQKMQDLVEFHLYQNNLQVLNMLNVKYIVQQDEEGNRYPGLNPDANGNAWFVDSLRTVTTANEEILALNNLDTKTTAVVNTTSYPKLTRKVFQVDSTASISLVDHRPNFIEYRYNNPNSGFAVFSEMHYPRGWVATVDGRETPIIKVNYALRGMSLPAGQHTIKFKFAPEVVATGSKIALGSNILLGIVLLGGVITAFIRPKQKRKKD</sequence>
<feature type="transmembrane region" description="Helical" evidence="1">
    <location>
        <begin position="90"/>
        <end position="107"/>
    </location>
</feature>
<dbReference type="EMBL" id="LDJX01000001">
    <property type="protein sequence ID" value="KPM33256.1"/>
    <property type="molecule type" value="Genomic_DNA"/>
</dbReference>
<organism evidence="2 3">
    <name type="scientific">Croceitalea dokdonensis DOKDO 023</name>
    <dbReference type="NCBI Taxonomy" id="1300341"/>
    <lineage>
        <taxon>Bacteria</taxon>
        <taxon>Pseudomonadati</taxon>
        <taxon>Bacteroidota</taxon>
        <taxon>Flavobacteriia</taxon>
        <taxon>Flavobacteriales</taxon>
        <taxon>Flavobacteriaceae</taxon>
        <taxon>Croceitalea</taxon>
    </lineage>
</organism>